<keyword evidence="1" id="KW-0472">Membrane</keyword>
<accession>A0A8T2MGK0</accession>
<keyword evidence="1" id="KW-0812">Transmembrane</keyword>
<evidence type="ECO:0000313" key="3">
    <source>
        <dbReference type="Proteomes" id="UP000752171"/>
    </source>
</evidence>
<evidence type="ECO:0000313" key="2">
    <source>
        <dbReference type="EMBL" id="KAG9282720.1"/>
    </source>
</evidence>
<organism evidence="2 3">
    <name type="scientific">Astyanax mexicanus</name>
    <name type="common">Blind cave fish</name>
    <name type="synonym">Astyanax fasciatus mexicanus</name>
    <dbReference type="NCBI Taxonomy" id="7994"/>
    <lineage>
        <taxon>Eukaryota</taxon>
        <taxon>Metazoa</taxon>
        <taxon>Chordata</taxon>
        <taxon>Craniata</taxon>
        <taxon>Vertebrata</taxon>
        <taxon>Euteleostomi</taxon>
        <taxon>Actinopterygii</taxon>
        <taxon>Neopterygii</taxon>
        <taxon>Teleostei</taxon>
        <taxon>Ostariophysi</taxon>
        <taxon>Characiformes</taxon>
        <taxon>Characoidei</taxon>
        <taxon>Acestrorhamphidae</taxon>
        <taxon>Acestrorhamphinae</taxon>
        <taxon>Astyanax</taxon>
    </lineage>
</organism>
<proteinExistence type="predicted"/>
<name>A0A8T2MGK0_ASTMX</name>
<evidence type="ECO:0000256" key="1">
    <source>
        <dbReference type="SAM" id="Phobius"/>
    </source>
</evidence>
<sequence>MDAQDAEARIKGGAAIGRERCSHRKLWALLLTHTLLTGGCIACCVFTLQRPPDTPGDRGIYLNLRNDHKNHGPKLNFTLTWSEGVELYHGSELKVQYPGPYIFYVCASLFGESQDRGKRANLTLQQGERKTSIELQADVENLNPCVRHERLISLYEEDVVTFSFHQQEADGLNLKLLRVGLHYMLGKQHFKTPDSSE</sequence>
<comment type="caution">
    <text evidence="2">The sequence shown here is derived from an EMBL/GenBank/DDBJ whole genome shotgun (WGS) entry which is preliminary data.</text>
</comment>
<protein>
    <submittedName>
        <fullName evidence="2">Uncharacterized protein</fullName>
    </submittedName>
</protein>
<keyword evidence="1" id="KW-1133">Transmembrane helix</keyword>
<dbReference type="EMBL" id="JAICCE010000001">
    <property type="protein sequence ID" value="KAG9282720.1"/>
    <property type="molecule type" value="Genomic_DNA"/>
</dbReference>
<dbReference type="AlphaFoldDB" id="A0A8T2MGK0"/>
<feature type="transmembrane region" description="Helical" evidence="1">
    <location>
        <begin position="26"/>
        <end position="48"/>
    </location>
</feature>
<gene>
    <name evidence="2" type="ORF">AMEX_G1412</name>
</gene>
<dbReference type="Proteomes" id="UP000752171">
    <property type="component" value="Unassembled WGS sequence"/>
</dbReference>
<reference evidence="2 3" key="1">
    <citation type="submission" date="2021-07" db="EMBL/GenBank/DDBJ databases">
        <authorList>
            <person name="Imarazene B."/>
            <person name="Zahm M."/>
            <person name="Klopp C."/>
            <person name="Cabau C."/>
            <person name="Beille S."/>
            <person name="Jouanno E."/>
            <person name="Castinel A."/>
            <person name="Lluch J."/>
            <person name="Gil L."/>
            <person name="Kuchtly C."/>
            <person name="Lopez Roques C."/>
            <person name="Donnadieu C."/>
            <person name="Parrinello H."/>
            <person name="Journot L."/>
            <person name="Du K."/>
            <person name="Schartl M."/>
            <person name="Retaux S."/>
            <person name="Guiguen Y."/>
        </authorList>
    </citation>
    <scope>NUCLEOTIDE SEQUENCE [LARGE SCALE GENOMIC DNA]</scope>
    <source>
        <strain evidence="2">Pach_M1</strain>
        <tissue evidence="2">Testis</tissue>
    </source>
</reference>